<organism evidence="3 4">
    <name type="scientific">Cupriavidus pampae</name>
    <dbReference type="NCBI Taxonomy" id="659251"/>
    <lineage>
        <taxon>Bacteria</taxon>
        <taxon>Pseudomonadati</taxon>
        <taxon>Pseudomonadota</taxon>
        <taxon>Betaproteobacteria</taxon>
        <taxon>Burkholderiales</taxon>
        <taxon>Burkholderiaceae</taxon>
        <taxon>Cupriavidus</taxon>
    </lineage>
</organism>
<evidence type="ECO:0000313" key="4">
    <source>
        <dbReference type="Proteomes" id="UP000706525"/>
    </source>
</evidence>
<dbReference type="Pfam" id="PF13676">
    <property type="entry name" value="TIR_2"/>
    <property type="match status" value="1"/>
</dbReference>
<comment type="caution">
    <text evidence="3">The sequence shown here is derived from an EMBL/GenBank/DDBJ whole genome shotgun (WGS) entry which is preliminary data.</text>
</comment>
<evidence type="ECO:0000259" key="2">
    <source>
        <dbReference type="PROSITE" id="PS50104"/>
    </source>
</evidence>
<proteinExistence type="predicted"/>
<dbReference type="RefSeq" id="WP_223991794.1">
    <property type="nucleotide sequence ID" value="NZ_CAJZAG010000008.1"/>
</dbReference>
<evidence type="ECO:0000313" key="3">
    <source>
        <dbReference type="EMBL" id="CAG9179019.1"/>
    </source>
</evidence>
<sequence length="324" mass="35109">MARIFISYTQQDRDFAFNLSEALTANGHDIVVDVDSLAPGDEWREKLGEGLKKSEALVVLLSPRSLNSPHVMAELGAARAYAGESGRMVVIPVLLDLTEIPSIVADVLAINATGQDLPYVVSQIERAVSAFVGRKAAKEEAVALFSRRIENSAPQYIDDALTRLASLERSNGRWSACWNILGFSALLAGIAFSIFGAAHSLPSQASLGWVDFAFSAIRTVLVITLLGAAAKYAFSLGKTYANESLRNADRRHAIEFGKFYLRVFGSEAGWSELKEVFQHWNIDRSSSFAALDASQIDPKVVELATQLLKDGPISKVFSGIAAKA</sequence>
<feature type="domain" description="TIR" evidence="2">
    <location>
        <begin position="1"/>
        <end position="132"/>
    </location>
</feature>
<feature type="transmembrane region" description="Helical" evidence="1">
    <location>
        <begin position="176"/>
        <end position="200"/>
    </location>
</feature>
<keyword evidence="1" id="KW-0472">Membrane</keyword>
<dbReference type="EMBL" id="CAJZAG010000008">
    <property type="protein sequence ID" value="CAG9179019.1"/>
    <property type="molecule type" value="Genomic_DNA"/>
</dbReference>
<gene>
    <name evidence="3" type="ORF">LMG32289_04245</name>
</gene>
<accession>A0ABN7YZ77</accession>
<dbReference type="SMART" id="SM00255">
    <property type="entry name" value="TIR"/>
    <property type="match status" value="1"/>
</dbReference>
<dbReference type="InterPro" id="IPR035897">
    <property type="entry name" value="Toll_tir_struct_dom_sf"/>
</dbReference>
<dbReference type="PROSITE" id="PS50104">
    <property type="entry name" value="TIR"/>
    <property type="match status" value="1"/>
</dbReference>
<protein>
    <recommendedName>
        <fullName evidence="2">TIR domain-containing protein</fullName>
    </recommendedName>
</protein>
<keyword evidence="4" id="KW-1185">Reference proteome</keyword>
<keyword evidence="1" id="KW-0812">Transmembrane</keyword>
<feature type="transmembrane region" description="Helical" evidence="1">
    <location>
        <begin position="212"/>
        <end position="234"/>
    </location>
</feature>
<dbReference type="Gene3D" id="3.40.50.10140">
    <property type="entry name" value="Toll/interleukin-1 receptor homology (TIR) domain"/>
    <property type="match status" value="1"/>
</dbReference>
<dbReference type="InterPro" id="IPR000157">
    <property type="entry name" value="TIR_dom"/>
</dbReference>
<evidence type="ECO:0000256" key="1">
    <source>
        <dbReference type="SAM" id="Phobius"/>
    </source>
</evidence>
<reference evidence="3 4" key="1">
    <citation type="submission" date="2021-08" db="EMBL/GenBank/DDBJ databases">
        <authorList>
            <person name="Peeters C."/>
        </authorList>
    </citation>
    <scope>NUCLEOTIDE SEQUENCE [LARGE SCALE GENOMIC DNA]</scope>
    <source>
        <strain evidence="3 4">LMG 32289</strain>
    </source>
</reference>
<dbReference type="Proteomes" id="UP000706525">
    <property type="component" value="Unassembled WGS sequence"/>
</dbReference>
<dbReference type="SUPFAM" id="SSF52200">
    <property type="entry name" value="Toll/Interleukin receptor TIR domain"/>
    <property type="match status" value="1"/>
</dbReference>
<keyword evidence="1" id="KW-1133">Transmembrane helix</keyword>
<name>A0ABN7YZ77_9BURK</name>